<name>A0A9P7ANE0_9AGAM</name>
<feature type="non-terminal residue" evidence="2">
    <location>
        <position position="71"/>
    </location>
</feature>
<dbReference type="Pfam" id="PF11807">
    <property type="entry name" value="UstYa"/>
    <property type="match status" value="1"/>
</dbReference>
<organism evidence="2 3">
    <name type="scientific">Suillus subaureus</name>
    <dbReference type="NCBI Taxonomy" id="48587"/>
    <lineage>
        <taxon>Eukaryota</taxon>
        <taxon>Fungi</taxon>
        <taxon>Dikarya</taxon>
        <taxon>Basidiomycota</taxon>
        <taxon>Agaricomycotina</taxon>
        <taxon>Agaricomycetes</taxon>
        <taxon>Agaricomycetidae</taxon>
        <taxon>Boletales</taxon>
        <taxon>Suillineae</taxon>
        <taxon>Suillaceae</taxon>
        <taxon>Suillus</taxon>
    </lineage>
</organism>
<dbReference type="GeneID" id="64638080"/>
<reference evidence="2" key="1">
    <citation type="journal article" date="2020" name="New Phytol.">
        <title>Comparative genomics reveals dynamic genome evolution in host specialist ectomycorrhizal fungi.</title>
        <authorList>
            <person name="Lofgren L.A."/>
            <person name="Nguyen N.H."/>
            <person name="Vilgalys R."/>
            <person name="Ruytinx J."/>
            <person name="Liao H.L."/>
            <person name="Branco S."/>
            <person name="Kuo A."/>
            <person name="LaButti K."/>
            <person name="Lipzen A."/>
            <person name="Andreopoulos W."/>
            <person name="Pangilinan J."/>
            <person name="Riley R."/>
            <person name="Hundley H."/>
            <person name="Na H."/>
            <person name="Barry K."/>
            <person name="Grigoriev I.V."/>
            <person name="Stajich J.E."/>
            <person name="Kennedy P.G."/>
        </authorList>
    </citation>
    <scope>NUCLEOTIDE SEQUENCE</scope>
    <source>
        <strain evidence="2">MN1</strain>
    </source>
</reference>
<protein>
    <submittedName>
        <fullName evidence="2">Uncharacterized protein</fullName>
    </submittedName>
</protein>
<dbReference type="Proteomes" id="UP000807769">
    <property type="component" value="Unassembled WGS sequence"/>
</dbReference>
<accession>A0A9P7ANE0</accession>
<dbReference type="OrthoDB" id="3687641at2759"/>
<comment type="similarity">
    <text evidence="1">Belongs to the ustYa family.</text>
</comment>
<dbReference type="GO" id="GO:0043386">
    <property type="term" value="P:mycotoxin biosynthetic process"/>
    <property type="evidence" value="ECO:0007669"/>
    <property type="project" value="InterPro"/>
</dbReference>
<gene>
    <name evidence="2" type="ORF">BJ212DRAFT_782025</name>
</gene>
<keyword evidence="3" id="KW-1185">Reference proteome</keyword>
<dbReference type="AlphaFoldDB" id="A0A9P7ANE0"/>
<dbReference type="RefSeq" id="XP_041184970.1">
    <property type="nucleotide sequence ID" value="XM_041344064.1"/>
</dbReference>
<proteinExistence type="inferred from homology"/>
<dbReference type="EMBL" id="JABBWG010000463">
    <property type="protein sequence ID" value="KAG1793045.1"/>
    <property type="molecule type" value="Genomic_DNA"/>
</dbReference>
<dbReference type="InterPro" id="IPR021765">
    <property type="entry name" value="UstYa-like"/>
</dbReference>
<evidence type="ECO:0000313" key="2">
    <source>
        <dbReference type="EMBL" id="KAG1793045.1"/>
    </source>
</evidence>
<comment type="caution">
    <text evidence="2">The sequence shown here is derived from an EMBL/GenBank/DDBJ whole genome shotgun (WGS) entry which is preliminary data.</text>
</comment>
<sequence length="71" mass="8121">SWDRREVYRGSPSPDLEAAWDRVTANGRPMGITLEQLLEIEEEPAPFMARYPEEYGGNYLAIVEVIHPFIA</sequence>
<feature type="non-terminal residue" evidence="2">
    <location>
        <position position="1"/>
    </location>
</feature>
<evidence type="ECO:0000256" key="1">
    <source>
        <dbReference type="ARBA" id="ARBA00035112"/>
    </source>
</evidence>
<evidence type="ECO:0000313" key="3">
    <source>
        <dbReference type="Proteomes" id="UP000807769"/>
    </source>
</evidence>